<sequence>MYDKIMDEKNPVYRKVLFYMKTSTPNKRYLLPALALTAFSLFSLSGCDLLQPTSESQGSTSHLVDHSESVSTVAESEVFESITQTEIEALQEQLVATPEVHSSDWNLILVNQANQLNEDLNFEPYTASSGETLDARIAQDFEEMIAAGEAEGLPFIFVSGYRSFAYQEQIYANVYSGHFNNGRSEAEAKELTEAFIAIPGTSEHMTGLAADITDPALYHLENGLVTEFESTASAQWLYENAADYGFVLRYPRGKEGIIDVSYEAWHFRYVGRENAQYMVENQLVLEEYVALLQKNEAIREQISELSE</sequence>
<dbReference type="Proteomes" id="UP000501830">
    <property type="component" value="Chromosome"/>
</dbReference>
<dbReference type="EMBL" id="CP049889">
    <property type="protein sequence ID" value="QIK51412.1"/>
    <property type="molecule type" value="Genomic_DNA"/>
</dbReference>
<feature type="domain" description="D-alanyl-D-alanine carboxypeptidase-like core" evidence="1">
    <location>
        <begin position="132"/>
        <end position="271"/>
    </location>
</feature>
<dbReference type="GO" id="GO:0006508">
    <property type="term" value="P:proteolysis"/>
    <property type="evidence" value="ECO:0007669"/>
    <property type="project" value="InterPro"/>
</dbReference>
<dbReference type="InterPro" id="IPR058193">
    <property type="entry name" value="VanY/YodJ_core_dom"/>
</dbReference>
<keyword evidence="3" id="KW-1185">Reference proteome</keyword>
<dbReference type="Pfam" id="PF02557">
    <property type="entry name" value="VanY"/>
    <property type="match status" value="1"/>
</dbReference>
<evidence type="ECO:0000313" key="3">
    <source>
        <dbReference type="Proteomes" id="UP000501830"/>
    </source>
</evidence>
<dbReference type="InterPro" id="IPR003709">
    <property type="entry name" value="VanY-like_core_dom"/>
</dbReference>
<dbReference type="InterPro" id="IPR052179">
    <property type="entry name" value="DD-CPase-like"/>
</dbReference>
<proteinExistence type="predicted"/>
<dbReference type="RefSeq" id="WP_166062467.1">
    <property type="nucleotide sequence ID" value="NZ_CP049889.1"/>
</dbReference>
<dbReference type="PANTHER" id="PTHR34385:SF1">
    <property type="entry name" value="PEPTIDOGLYCAN L-ALANYL-D-GLUTAMATE ENDOPEPTIDASE CWLK"/>
    <property type="match status" value="1"/>
</dbReference>
<gene>
    <name evidence="2" type="ORF">G7058_04675</name>
</gene>
<protein>
    <submittedName>
        <fullName evidence="2">M15 family metallopeptidase</fullName>
    </submittedName>
</protein>
<accession>A0A6G7WGP0</accession>
<evidence type="ECO:0000259" key="1">
    <source>
        <dbReference type="Pfam" id="PF02557"/>
    </source>
</evidence>
<name>A0A6G7WGP0_9LACT</name>
<dbReference type="GeneID" id="94552562"/>
<dbReference type="CDD" id="cd14852">
    <property type="entry name" value="LD-carboxypeptidase"/>
    <property type="match status" value="1"/>
</dbReference>
<reference evidence="2 3" key="1">
    <citation type="journal article" date="2017" name="Int. J. Syst. Evol. Microbiol.">
        <title>Jeotgalibaca porci sp. nov. and Jeotgalibaca arthritidis sp. nov., isolated from pigs, and emended description of the genus Jeotgalibaca.</title>
        <authorList>
            <person name="Zamora L."/>
            <person name="Perez-Sancho M."/>
            <person name="Dominguez L."/>
            <person name="Fernandez-Garayzabal J.F."/>
            <person name="Vela A.I."/>
        </authorList>
    </citation>
    <scope>NUCLEOTIDE SEQUENCE [LARGE SCALE GENOMIC DNA]</scope>
    <source>
        <strain evidence="2 3">CCUG 69148</strain>
    </source>
</reference>
<dbReference type="GO" id="GO:0008233">
    <property type="term" value="F:peptidase activity"/>
    <property type="evidence" value="ECO:0007669"/>
    <property type="project" value="InterPro"/>
</dbReference>
<dbReference type="PANTHER" id="PTHR34385">
    <property type="entry name" value="D-ALANYL-D-ALANINE CARBOXYPEPTIDASE"/>
    <property type="match status" value="1"/>
</dbReference>
<dbReference type="InterPro" id="IPR009045">
    <property type="entry name" value="Zn_M74/Hedgehog-like"/>
</dbReference>
<dbReference type="KEGG" id="jpo:G7058_04675"/>
<dbReference type="AlphaFoldDB" id="A0A6G7WGP0"/>
<dbReference type="Gene3D" id="3.30.1380.10">
    <property type="match status" value="1"/>
</dbReference>
<dbReference type="SUPFAM" id="SSF55166">
    <property type="entry name" value="Hedgehog/DD-peptidase"/>
    <property type="match status" value="1"/>
</dbReference>
<organism evidence="2 3">
    <name type="scientific">Jeotgalibaca porci</name>
    <dbReference type="NCBI Taxonomy" id="1868793"/>
    <lineage>
        <taxon>Bacteria</taxon>
        <taxon>Bacillati</taxon>
        <taxon>Bacillota</taxon>
        <taxon>Bacilli</taxon>
        <taxon>Lactobacillales</taxon>
        <taxon>Carnobacteriaceae</taxon>
        <taxon>Jeotgalibaca</taxon>
    </lineage>
</organism>
<evidence type="ECO:0000313" key="2">
    <source>
        <dbReference type="EMBL" id="QIK51412.1"/>
    </source>
</evidence>